<dbReference type="Proteomes" id="UP000509443">
    <property type="component" value="Chromosome"/>
</dbReference>
<evidence type="ECO:0000256" key="1">
    <source>
        <dbReference type="SAM" id="Coils"/>
    </source>
</evidence>
<dbReference type="SUPFAM" id="SSF101082">
    <property type="entry name" value="Typo IV secretion system protein TraC"/>
    <property type="match status" value="1"/>
</dbReference>
<evidence type="ECO:0000313" key="3">
    <source>
        <dbReference type="EMBL" id="QLC52561.1"/>
    </source>
</evidence>
<dbReference type="Gene3D" id="1.20.58.430">
    <property type="entry name" value="Type IV secretion system, VirB5-domain"/>
    <property type="match status" value="1"/>
</dbReference>
<gene>
    <name evidence="3" type="ORF">HWV54_02550</name>
</gene>
<dbReference type="InterPro" id="IPR023220">
    <property type="entry name" value="T4SS_VirB5-domain"/>
</dbReference>
<keyword evidence="2" id="KW-0732">Signal</keyword>
<evidence type="ECO:0000256" key="2">
    <source>
        <dbReference type="SAM" id="SignalP"/>
    </source>
</evidence>
<feature type="signal peptide" evidence="2">
    <location>
        <begin position="1"/>
        <end position="18"/>
    </location>
</feature>
<accession>A0ABX6QHM8</accession>
<feature type="coiled-coil region" evidence="1">
    <location>
        <begin position="104"/>
        <end position="144"/>
    </location>
</feature>
<name>A0ABX6QHM8_9HYPH</name>
<keyword evidence="4" id="KW-1185">Reference proteome</keyword>
<keyword evidence="1" id="KW-0175">Coiled coil</keyword>
<feature type="chain" id="PRO_5045619403" evidence="2">
    <location>
        <begin position="19"/>
        <end position="145"/>
    </location>
</feature>
<dbReference type="RefSeq" id="WP_005864484.1">
    <property type="nucleotide sequence ID" value="NZ_CACVBB010000005.1"/>
</dbReference>
<proteinExistence type="predicted"/>
<sequence>MKKYGLVTLLSLSFISHATSQNTSSVDEYYKSAVENTQKLDTAESDTAQSIFESTTTTITEIQKINNKFNAKQPPKSEELQALQMELALVQAKIQADALKLQSLAMIQEKNKKTKEEIHEEKAQEEHKRIAEKLKEELEKSDVQF</sequence>
<reference evidence="3 4" key="1">
    <citation type="submission" date="2020-06" db="EMBL/GenBank/DDBJ databases">
        <title>Complete closed genome sequence of Bartonella alsatica CIP 105477.</title>
        <authorList>
            <person name="Thibau A."/>
            <person name="Schultze T.G."/>
            <person name="Kempf V.A.J."/>
        </authorList>
    </citation>
    <scope>NUCLEOTIDE SEQUENCE [LARGE SCALE GENOMIC DNA]</scope>
    <source>
        <strain evidence="3 4">CIP 105477</strain>
    </source>
</reference>
<dbReference type="EMBL" id="CP058235">
    <property type="protein sequence ID" value="QLC52561.1"/>
    <property type="molecule type" value="Genomic_DNA"/>
</dbReference>
<organism evidence="3 4">
    <name type="scientific">Bartonella alsatica</name>
    <dbReference type="NCBI Taxonomy" id="52764"/>
    <lineage>
        <taxon>Bacteria</taxon>
        <taxon>Pseudomonadati</taxon>
        <taxon>Pseudomonadota</taxon>
        <taxon>Alphaproteobacteria</taxon>
        <taxon>Hyphomicrobiales</taxon>
        <taxon>Bartonellaceae</taxon>
        <taxon>Bartonella</taxon>
    </lineage>
</organism>
<protein>
    <submittedName>
        <fullName evidence="3">Type IV secretion system protein VirB5</fullName>
    </submittedName>
</protein>
<evidence type="ECO:0000313" key="4">
    <source>
        <dbReference type="Proteomes" id="UP000509443"/>
    </source>
</evidence>